<dbReference type="InterPro" id="IPR015422">
    <property type="entry name" value="PyrdxlP-dep_Trfase_small"/>
</dbReference>
<dbReference type="InterPro" id="IPR015424">
    <property type="entry name" value="PyrdxlP-dep_Trfase"/>
</dbReference>
<dbReference type="SUPFAM" id="SSF53383">
    <property type="entry name" value="PLP-dependent transferases"/>
    <property type="match status" value="1"/>
</dbReference>
<keyword evidence="4 8" id="KW-0032">Aminotransferase</keyword>
<organism evidence="8 9">
    <name type="scientific">Philodulcilactobacillus myokoensis</name>
    <dbReference type="NCBI Taxonomy" id="2929573"/>
    <lineage>
        <taxon>Bacteria</taxon>
        <taxon>Bacillati</taxon>
        <taxon>Bacillota</taxon>
        <taxon>Bacilli</taxon>
        <taxon>Lactobacillales</taxon>
        <taxon>Lactobacillaceae</taxon>
        <taxon>Philodulcilactobacillus</taxon>
    </lineage>
</organism>
<keyword evidence="5" id="KW-0808">Transferase</keyword>
<protein>
    <submittedName>
        <fullName evidence="8">Aminotransferase</fullName>
    </submittedName>
</protein>
<name>A0A9W6ETT3_9LACO</name>
<comment type="subunit">
    <text evidence="3">Homodimer.</text>
</comment>
<comment type="caution">
    <text evidence="8">The sequence shown here is derived from an EMBL/GenBank/DDBJ whole genome shotgun (WGS) entry which is preliminary data.</text>
</comment>
<evidence type="ECO:0000256" key="4">
    <source>
        <dbReference type="ARBA" id="ARBA00022576"/>
    </source>
</evidence>
<gene>
    <name evidence="8" type="ORF">WR164_15810</name>
</gene>
<dbReference type="GO" id="GO:0030170">
    <property type="term" value="F:pyridoxal phosphate binding"/>
    <property type="evidence" value="ECO:0007669"/>
    <property type="project" value="InterPro"/>
</dbReference>
<reference evidence="8" key="2">
    <citation type="journal article" date="2023" name="PLoS ONE">
        <title>Philodulcilactobacillus myokoensis gen. nov., sp. nov., a fructophilic, acidophilic, and agar-phobic lactic acid bacterium isolated from fermented vegetable extracts.</title>
        <authorList>
            <person name="Kouya T."/>
            <person name="Ishiyama Y."/>
            <person name="Ohashi S."/>
            <person name="Kumakubo R."/>
            <person name="Yamazaki T."/>
            <person name="Otaki T."/>
        </authorList>
    </citation>
    <scope>NUCLEOTIDE SEQUENCE</scope>
    <source>
        <strain evidence="8">WR16-4</strain>
    </source>
</reference>
<feature type="domain" description="Aminotransferase class I/classII large" evidence="7">
    <location>
        <begin position="13"/>
        <end position="357"/>
    </location>
</feature>
<dbReference type="InterPro" id="IPR015421">
    <property type="entry name" value="PyrdxlP-dep_Trfase_major"/>
</dbReference>
<comment type="similarity">
    <text evidence="2">Belongs to the class-I pyridoxal-phosphate-dependent aminotransferase family.</text>
</comment>
<evidence type="ECO:0000313" key="9">
    <source>
        <dbReference type="Proteomes" id="UP001144204"/>
    </source>
</evidence>
<evidence type="ECO:0000256" key="5">
    <source>
        <dbReference type="ARBA" id="ARBA00022679"/>
    </source>
</evidence>
<dbReference type="EMBL" id="BRPL01000004">
    <property type="protein sequence ID" value="GLB47602.1"/>
    <property type="molecule type" value="Genomic_DNA"/>
</dbReference>
<comment type="cofactor">
    <cofactor evidence="1">
        <name>pyridoxal 5'-phosphate</name>
        <dbReference type="ChEBI" id="CHEBI:597326"/>
    </cofactor>
</comment>
<dbReference type="FunFam" id="3.40.640.10:FF:000053">
    <property type="entry name" value="Aminotransferase, class I"/>
    <property type="match status" value="1"/>
</dbReference>
<evidence type="ECO:0000256" key="3">
    <source>
        <dbReference type="ARBA" id="ARBA00011738"/>
    </source>
</evidence>
<dbReference type="InterPro" id="IPR050859">
    <property type="entry name" value="Class-I_PLP-dep_aminotransf"/>
</dbReference>
<dbReference type="Gene3D" id="3.90.1150.10">
    <property type="entry name" value="Aspartate Aminotransferase, domain 1"/>
    <property type="match status" value="1"/>
</dbReference>
<dbReference type="CDD" id="cd00609">
    <property type="entry name" value="AAT_like"/>
    <property type="match status" value="1"/>
</dbReference>
<dbReference type="Gene3D" id="3.40.640.10">
    <property type="entry name" value="Type I PLP-dependent aspartate aminotransferase-like (Major domain)"/>
    <property type="match status" value="1"/>
</dbReference>
<dbReference type="Pfam" id="PF00155">
    <property type="entry name" value="Aminotran_1_2"/>
    <property type="match status" value="1"/>
</dbReference>
<dbReference type="PANTHER" id="PTHR42790:SF19">
    <property type="entry name" value="KYNURENINE_ALPHA-AMINOADIPATE AMINOTRANSFERASE, MITOCHONDRIAL"/>
    <property type="match status" value="1"/>
</dbReference>
<dbReference type="Proteomes" id="UP001144204">
    <property type="component" value="Unassembled WGS sequence"/>
</dbReference>
<keyword evidence="6" id="KW-0663">Pyridoxal phosphate</keyword>
<dbReference type="GO" id="GO:0008483">
    <property type="term" value="F:transaminase activity"/>
    <property type="evidence" value="ECO:0007669"/>
    <property type="project" value="UniProtKB-KW"/>
</dbReference>
<keyword evidence="9" id="KW-1185">Reference proteome</keyword>
<proteinExistence type="inferred from homology"/>
<dbReference type="PANTHER" id="PTHR42790">
    <property type="entry name" value="AMINOTRANSFERASE"/>
    <property type="match status" value="1"/>
</dbReference>
<evidence type="ECO:0000256" key="1">
    <source>
        <dbReference type="ARBA" id="ARBA00001933"/>
    </source>
</evidence>
<reference evidence="8" key="1">
    <citation type="submission" date="2022-07" db="EMBL/GenBank/DDBJ databases">
        <authorList>
            <person name="Kouya T."/>
            <person name="Ishiyama Y."/>
        </authorList>
    </citation>
    <scope>NUCLEOTIDE SEQUENCE</scope>
    <source>
        <strain evidence="8">WR16-4</strain>
    </source>
</reference>
<sequence length="373" mass="41844">MISLAGGLPSPDLFPVKELKKASDEVFDNDGKTALQYGMAAGYDKLREQVAQMTRDRGVDCTADNVAITTGSEQSLDLVGKLLINPGDTVLVEEPTYLCTLDILRTYGANLVGIQMDEHGMRMDLLKKALKEHPETKLIYTIPNFQNPTGHTIPNARREEMEKLAIANGVVILEDDPYNRVRYSGKAQFPVKHFDNTGNVIYLSSFSKFLVPGLRLGWMVADPSFMKKLIPMKQSTDLHSDNLSQYIASRYLAENDVTKHVKQICDLYHKRAETMMKELDENLPEGSTHSNPEGGMFLWVKAPETVNTVDLFKECIKHHVAFVPGAPFYSNKVKQGTFRLNFSNADSATIKKGIDRLCDAMKEYMKKNEVKAE</sequence>
<evidence type="ECO:0000256" key="2">
    <source>
        <dbReference type="ARBA" id="ARBA00007441"/>
    </source>
</evidence>
<dbReference type="AlphaFoldDB" id="A0A9W6ETT3"/>
<evidence type="ECO:0000259" key="7">
    <source>
        <dbReference type="Pfam" id="PF00155"/>
    </source>
</evidence>
<dbReference type="RefSeq" id="WP_286137135.1">
    <property type="nucleotide sequence ID" value="NZ_BRPL01000004.1"/>
</dbReference>
<evidence type="ECO:0000256" key="6">
    <source>
        <dbReference type="ARBA" id="ARBA00022898"/>
    </source>
</evidence>
<dbReference type="InterPro" id="IPR004839">
    <property type="entry name" value="Aminotransferase_I/II_large"/>
</dbReference>
<evidence type="ECO:0000313" key="8">
    <source>
        <dbReference type="EMBL" id="GLB47602.1"/>
    </source>
</evidence>
<dbReference type="GO" id="GO:1901605">
    <property type="term" value="P:alpha-amino acid metabolic process"/>
    <property type="evidence" value="ECO:0007669"/>
    <property type="project" value="TreeGrafter"/>
</dbReference>
<accession>A0A9W6ETT3</accession>